<feature type="compositionally biased region" description="Low complexity" evidence="2">
    <location>
        <begin position="107"/>
        <end position="117"/>
    </location>
</feature>
<dbReference type="KEGG" id="bbes:BESB_048520"/>
<feature type="region of interest" description="Disordered" evidence="2">
    <location>
        <begin position="1"/>
        <end position="134"/>
    </location>
</feature>
<feature type="compositionally biased region" description="Low complexity" evidence="2">
    <location>
        <begin position="37"/>
        <end position="50"/>
    </location>
</feature>
<dbReference type="Pfam" id="PF00076">
    <property type="entry name" value="RRM_1"/>
    <property type="match status" value="1"/>
</dbReference>
<accession>A0A2A9MM91</accession>
<dbReference type="InterPro" id="IPR012677">
    <property type="entry name" value="Nucleotide-bd_a/b_plait_sf"/>
</dbReference>
<feature type="compositionally biased region" description="Low complexity" evidence="2">
    <location>
        <begin position="533"/>
        <end position="554"/>
    </location>
</feature>
<feature type="compositionally biased region" description="Low complexity" evidence="2">
    <location>
        <begin position="980"/>
        <end position="995"/>
    </location>
</feature>
<feature type="domain" description="RRM" evidence="3">
    <location>
        <begin position="230"/>
        <end position="306"/>
    </location>
</feature>
<reference evidence="4 5" key="1">
    <citation type="submission" date="2017-09" db="EMBL/GenBank/DDBJ databases">
        <title>Genome sequencing of Besnoitia besnoiti strain Bb-Ger1.</title>
        <authorList>
            <person name="Schares G."/>
            <person name="Venepally P."/>
            <person name="Lorenzi H.A."/>
        </authorList>
    </citation>
    <scope>NUCLEOTIDE SEQUENCE [LARGE SCALE GENOMIC DNA]</scope>
    <source>
        <strain evidence="4 5">Bb-Ger1</strain>
    </source>
</reference>
<evidence type="ECO:0000313" key="5">
    <source>
        <dbReference type="Proteomes" id="UP000224006"/>
    </source>
</evidence>
<feature type="compositionally biased region" description="Gly residues" evidence="2">
    <location>
        <begin position="1637"/>
        <end position="1646"/>
    </location>
</feature>
<dbReference type="InterPro" id="IPR000504">
    <property type="entry name" value="RRM_dom"/>
</dbReference>
<proteinExistence type="predicted"/>
<evidence type="ECO:0000259" key="3">
    <source>
        <dbReference type="PROSITE" id="PS50102"/>
    </source>
</evidence>
<dbReference type="InterPro" id="IPR035979">
    <property type="entry name" value="RBD_domain_sf"/>
</dbReference>
<feature type="compositionally biased region" description="Pro residues" evidence="2">
    <location>
        <begin position="1055"/>
        <end position="1064"/>
    </location>
</feature>
<dbReference type="PROSITE" id="PS50102">
    <property type="entry name" value="RRM"/>
    <property type="match status" value="1"/>
</dbReference>
<feature type="compositionally biased region" description="Basic and acidic residues" evidence="2">
    <location>
        <begin position="781"/>
        <end position="796"/>
    </location>
</feature>
<feature type="compositionally biased region" description="Basic and acidic residues" evidence="2">
    <location>
        <begin position="473"/>
        <end position="483"/>
    </location>
</feature>
<feature type="compositionally biased region" description="Low complexity" evidence="2">
    <location>
        <begin position="11"/>
        <end position="24"/>
    </location>
</feature>
<feature type="compositionally biased region" description="Polar residues" evidence="2">
    <location>
        <begin position="1698"/>
        <end position="1710"/>
    </location>
</feature>
<dbReference type="Gene3D" id="3.30.70.330">
    <property type="match status" value="1"/>
</dbReference>
<keyword evidence="1" id="KW-0694">RNA-binding</keyword>
<feature type="compositionally biased region" description="Basic and acidic residues" evidence="2">
    <location>
        <begin position="1605"/>
        <end position="1616"/>
    </location>
</feature>
<feature type="compositionally biased region" description="Low complexity" evidence="2">
    <location>
        <begin position="1456"/>
        <end position="1468"/>
    </location>
</feature>
<feature type="compositionally biased region" description="Basic and acidic residues" evidence="2">
    <location>
        <begin position="1163"/>
        <end position="1178"/>
    </location>
</feature>
<feature type="compositionally biased region" description="Gly residues" evidence="2">
    <location>
        <begin position="1397"/>
        <end position="1417"/>
    </location>
</feature>
<protein>
    <submittedName>
        <fullName evidence="4">RNA recognition motif-containing protein</fullName>
    </submittedName>
</protein>
<feature type="compositionally biased region" description="Basic and acidic residues" evidence="2">
    <location>
        <begin position="1439"/>
        <end position="1453"/>
    </location>
</feature>
<sequence>MAESSAAERTPASAPGGAEAGGSARAEETPKRPPLAPCADASSPSSSSPPQTEVARPGSPGDAEKRDDAQGAKEAAAKGEGDKAAAAASPTASSPSSAEKKDEKAAETVSASSATAVRVHRWADESDDLDSPSFDPMSATDVDPPEFDLGMPAFGSRPGAFGGRAGNGVVPHGPGALGGFRRGAGQEGTYGGLVDSRYGGLVGTPHSHPHGSPAGDPLMTQGSAARGTFSEVYVGELDAGVTEDDVTAIFVPTLPVRNIRIVREPPNRGTKGPSAATCGAFVTFHSPEDAQRALGFHGKLYRPPRGAGAQGLRGSGRASSGFSAARVLRIFPISSPPLLSGDGSGSSPGYLLSRGGGGAQGPSFGAGHYHASSAFSSSHVLQRGGRGGAFGGGVYGQAMADLVHQQAASSFPAYRGNVNSAVSGGAQGAGRDRGGRAFSGEEGAQRGDADAKAGAPGAGFGPGGGGGRARKSKSPDFSELRKESAATGAAAACGAAGRALVGAGTPAAGDTRGARGKEDAGCDRTLRTGGGALAPRGPVAAAAVEGEETPAAAEPPRERPKLVLKPRTKPLDSAAEPPKLNPAIFGAAKPIDDPVAKRQLPVTASSASLPPPGAASDFPSSAAASAAGAASCGSFPAAASPPAEPAASGFGPEVPSSPPGRRGQPGSAEGRGFAGGEKAAAGGPPAPSRGGNAPGSPRASTAGSERDGRGPQQRAGGRGAGAFSRRGDESQAEEARHKGPRWVGASKSQRGDGEEQVSGDAHAHASGGGRNSHGALMYSETWRRALGEKGADRDSQLGEQDAGSSGSARGSQTKNEKAGHGAGVGRSSGDGERRPSARSGDPFGGAKPRDEFEWRRKKETTPALPEDAASLRASPPLQHPPMSQYMPHHGSAGHPSGRVPGSFPPPSYGSYPATPEFNSHPGGPPRLREDSNVRTPPSAVATPPDGGNSSRGILGPSPSVRGGGGGATAVAGVLGGGSPSGAPKKGPSPLPLAAGGAAGGRGANSPSSSSSSLGDHPRKPMAAGLVGTGGPGSPHVKYGASAPAPTRGGGSGAPVAPPRSPNSPPAGGAGIYGRGAQGSQAPPPPLHKGGEAGEPAPPGPSAGSSEKEPLWRNQAPNSGSRAPHSGGAAAGFPQPRGGGAGASAGVFRRPNGHGSDGLLPLERGPDCKERGGEDRGRESVPSLDSGVLASPPSAGPGGEGGDAAGGSSSSGGGACLTHRLHEGGLSSWSRKPHNPIHVRGVQAVASAGDRDRNAATPLVCADGGSPSDGLVSGMRTLAEQLLPAAAVKAAGGTDGRAAAEDEKKKAESKIPDILSKPEQKSGQTVWEARNEVLGLDKKRDAAGDHGGGRGDSEEADGREAQSARRDRDDASQQTLCGGDRWRDEAGGHSRPLRQSRGPGGGACAGSGRGPQGAAGERGAGRTKREGETPASADASGAHAPERDSEGGEAEHGRGGRAFFGAIGAEEGAQMQDGEDARRDEDGGRCARERDGRGTGGGTRGVLRGGRGRGGAAGEGRTRWRRNLSDAGADGSSTDKIGEDHHGPSDASSRRDQTAADTPVDDVSQDGERHQHARRRQGSTSHSTEADQGERGMRRRGESVSSCAHEGPHPREGEKSFRTRGGRGGGAWRGGENRPEGAGRGGRGGRGGKAREGGNHAWAGHRREQPGAGAAEKREEERAADSQAATPRVPARAMLVQSAVASSRVKTNNRFSAFADSDEGESSD</sequence>
<dbReference type="EMBL" id="NWUJ01000003">
    <property type="protein sequence ID" value="PFH36660.1"/>
    <property type="molecule type" value="Genomic_DNA"/>
</dbReference>
<organism evidence="4 5">
    <name type="scientific">Besnoitia besnoiti</name>
    <name type="common">Apicomplexan protozoan</name>
    <dbReference type="NCBI Taxonomy" id="94643"/>
    <lineage>
        <taxon>Eukaryota</taxon>
        <taxon>Sar</taxon>
        <taxon>Alveolata</taxon>
        <taxon>Apicomplexa</taxon>
        <taxon>Conoidasida</taxon>
        <taxon>Coccidia</taxon>
        <taxon>Eucoccidiorida</taxon>
        <taxon>Eimeriorina</taxon>
        <taxon>Sarcocystidae</taxon>
        <taxon>Besnoitia</taxon>
    </lineage>
</organism>
<name>A0A2A9MM91_BESBE</name>
<feature type="compositionally biased region" description="Gly residues" evidence="2">
    <location>
        <begin position="961"/>
        <end position="979"/>
    </location>
</feature>
<feature type="compositionally biased region" description="Low complexity" evidence="2">
    <location>
        <begin position="84"/>
        <end position="97"/>
    </location>
</feature>
<gene>
    <name evidence="4" type="ORF">BESB_048520</name>
</gene>
<keyword evidence="5" id="KW-1185">Reference proteome</keyword>
<feature type="compositionally biased region" description="Gly residues" evidence="2">
    <location>
        <begin position="1493"/>
        <end position="1513"/>
    </location>
</feature>
<feature type="compositionally biased region" description="Basic and acidic residues" evidence="2">
    <location>
        <begin position="512"/>
        <end position="526"/>
    </location>
</feature>
<feature type="compositionally biased region" description="Basic and acidic residues" evidence="2">
    <location>
        <begin position="62"/>
        <end position="83"/>
    </location>
</feature>
<dbReference type="Proteomes" id="UP000224006">
    <property type="component" value="Chromosome III"/>
</dbReference>
<feature type="compositionally biased region" description="Low complexity" evidence="2">
    <location>
        <begin position="1003"/>
        <end position="1014"/>
    </location>
</feature>
<dbReference type="VEuPathDB" id="ToxoDB:BESB_048520"/>
<feature type="region of interest" description="Disordered" evidence="2">
    <location>
        <begin position="422"/>
        <end position="483"/>
    </location>
</feature>
<feature type="compositionally biased region" description="Basic and acidic residues" evidence="2">
    <location>
        <begin position="1583"/>
        <end position="1597"/>
    </location>
</feature>
<dbReference type="OrthoDB" id="266020at2759"/>
<dbReference type="GeneID" id="40309782"/>
<feature type="compositionally biased region" description="Basic and acidic residues" evidence="2">
    <location>
        <begin position="847"/>
        <end position="860"/>
    </location>
</feature>
<dbReference type="GO" id="GO:0003723">
    <property type="term" value="F:RNA binding"/>
    <property type="evidence" value="ECO:0007669"/>
    <property type="project" value="UniProtKB-UniRule"/>
</dbReference>
<feature type="compositionally biased region" description="Basic and acidic residues" evidence="2">
    <location>
        <begin position="1535"/>
        <end position="1553"/>
    </location>
</feature>
<feature type="compositionally biased region" description="Basic and acidic residues" evidence="2">
    <location>
        <begin position="1418"/>
        <end position="1427"/>
    </location>
</feature>
<feature type="compositionally biased region" description="Gly residues" evidence="2">
    <location>
        <begin position="456"/>
        <end position="467"/>
    </location>
</feature>
<feature type="region of interest" description="Disordered" evidence="2">
    <location>
        <begin position="1288"/>
        <end position="1723"/>
    </location>
</feature>
<feature type="compositionally biased region" description="Low complexity" evidence="2">
    <location>
        <begin position="604"/>
        <end position="652"/>
    </location>
</feature>
<dbReference type="SUPFAM" id="SSF54928">
    <property type="entry name" value="RNA-binding domain, RBD"/>
    <property type="match status" value="1"/>
</dbReference>
<feature type="region of interest" description="Disordered" evidence="2">
    <location>
        <begin position="503"/>
        <end position="1219"/>
    </location>
</feature>
<evidence type="ECO:0000313" key="4">
    <source>
        <dbReference type="EMBL" id="PFH36660.1"/>
    </source>
</evidence>
<dbReference type="RefSeq" id="XP_029220669.1">
    <property type="nucleotide sequence ID" value="XM_029363303.1"/>
</dbReference>
<feature type="compositionally biased region" description="Basic and acidic residues" evidence="2">
    <location>
        <begin position="1297"/>
        <end position="1319"/>
    </location>
</feature>
<evidence type="ECO:0000256" key="2">
    <source>
        <dbReference type="SAM" id="MobiDB-lite"/>
    </source>
</evidence>
<feature type="compositionally biased region" description="Gly residues" evidence="2">
    <location>
        <begin position="1195"/>
        <end position="1214"/>
    </location>
</feature>
<comment type="caution">
    <text evidence="4">The sequence shown here is derived from an EMBL/GenBank/DDBJ whole genome shotgun (WGS) entry which is preliminary data.</text>
</comment>
<feature type="compositionally biased region" description="Low complexity" evidence="2">
    <location>
        <begin position="659"/>
        <end position="697"/>
    </location>
</feature>
<evidence type="ECO:0000256" key="1">
    <source>
        <dbReference type="PROSITE-ProRule" id="PRU00176"/>
    </source>
</evidence>
<feature type="compositionally biased region" description="Basic and acidic residues" evidence="2">
    <location>
        <begin position="1474"/>
        <end position="1492"/>
    </location>
</feature>
<feature type="compositionally biased region" description="Basic and acidic residues" evidence="2">
    <location>
        <begin position="725"/>
        <end position="737"/>
    </location>
</feature>
<feature type="compositionally biased region" description="Polar residues" evidence="2">
    <location>
        <begin position="802"/>
        <end position="813"/>
    </location>
</feature>
<feature type="compositionally biased region" description="Gly residues" evidence="2">
    <location>
        <begin position="1067"/>
        <end position="1076"/>
    </location>
</feature>
<feature type="compositionally biased region" description="Basic and acidic residues" evidence="2">
    <location>
        <begin position="1328"/>
        <end position="1370"/>
    </location>
</feature>
<feature type="compositionally biased region" description="Basic and acidic residues" evidence="2">
    <location>
        <begin position="1660"/>
        <end position="1679"/>
    </location>
</feature>